<dbReference type="InterPro" id="IPR027463">
    <property type="entry name" value="AcrB_DN_DC_subdom"/>
</dbReference>
<dbReference type="GO" id="GO:0042910">
    <property type="term" value="F:xenobiotic transmembrane transporter activity"/>
    <property type="evidence" value="ECO:0007669"/>
    <property type="project" value="TreeGrafter"/>
</dbReference>
<accession>A0A1Q8ENQ5</accession>
<dbReference type="SUPFAM" id="SSF82866">
    <property type="entry name" value="Multidrug efflux transporter AcrB transmembrane domain"/>
    <property type="match status" value="2"/>
</dbReference>
<evidence type="ECO:0000313" key="12">
    <source>
        <dbReference type="Proteomes" id="UP000185578"/>
    </source>
</evidence>
<evidence type="ECO:0000256" key="4">
    <source>
        <dbReference type="ARBA" id="ARBA00022475"/>
    </source>
</evidence>
<evidence type="ECO:0000259" key="10">
    <source>
        <dbReference type="PROSITE" id="PS50156"/>
    </source>
</evidence>
<dbReference type="PROSITE" id="PS50156">
    <property type="entry name" value="SSD"/>
    <property type="match status" value="1"/>
</dbReference>
<evidence type="ECO:0000256" key="8">
    <source>
        <dbReference type="ARBA" id="ARBA00023136"/>
    </source>
</evidence>
<gene>
    <name evidence="11" type="ORF">BTN82_16825</name>
</gene>
<dbReference type="PANTHER" id="PTHR32063:SF32">
    <property type="entry name" value="AMINOGLYCOSIDE EFFLUX PUMP-RELATED"/>
    <property type="match status" value="1"/>
</dbReference>
<dbReference type="Gene3D" id="3.30.2090.10">
    <property type="entry name" value="Multidrug efflux transporter AcrB TolC docking domain, DN and DC subdomains"/>
    <property type="match status" value="2"/>
</dbReference>
<dbReference type="InterPro" id="IPR004764">
    <property type="entry name" value="MdtF-like"/>
</dbReference>
<evidence type="ECO:0000256" key="7">
    <source>
        <dbReference type="ARBA" id="ARBA00022989"/>
    </source>
</evidence>
<comment type="subcellular location">
    <subcellularLocation>
        <location evidence="1 9">Cell inner membrane</location>
        <topology evidence="1 9">Multi-pass membrane protein</topology>
    </subcellularLocation>
</comment>
<dbReference type="OrthoDB" id="9757904at2"/>
<evidence type="ECO:0000256" key="2">
    <source>
        <dbReference type="ARBA" id="ARBA00010942"/>
    </source>
</evidence>
<comment type="similarity">
    <text evidence="2 9">Belongs to the resistance-nodulation-cell division (RND) (TC 2.A.6) family.</text>
</comment>
<feature type="transmembrane region" description="Helical" evidence="9">
    <location>
        <begin position="472"/>
        <end position="499"/>
    </location>
</feature>
<dbReference type="NCBIfam" id="NF000282">
    <property type="entry name" value="RND_permease_1"/>
    <property type="match status" value="1"/>
</dbReference>
<keyword evidence="3 9" id="KW-0813">Transport</keyword>
<dbReference type="GO" id="GO:0005886">
    <property type="term" value="C:plasma membrane"/>
    <property type="evidence" value="ECO:0007669"/>
    <property type="project" value="UniProtKB-SubCell"/>
</dbReference>
<dbReference type="Gene3D" id="3.30.70.1430">
    <property type="entry name" value="Multidrug efflux transporter AcrB pore domain"/>
    <property type="match status" value="2"/>
</dbReference>
<feature type="transmembrane region" description="Helical" evidence="9">
    <location>
        <begin position="923"/>
        <end position="947"/>
    </location>
</feature>
<dbReference type="Gene3D" id="3.30.70.1320">
    <property type="entry name" value="Multidrug efflux transporter AcrB pore domain like"/>
    <property type="match status" value="1"/>
</dbReference>
<feature type="domain" description="SSD" evidence="10">
    <location>
        <begin position="372"/>
        <end position="497"/>
    </location>
</feature>
<dbReference type="RefSeq" id="WP_075120253.1">
    <property type="nucleotide sequence ID" value="NZ_MSCT01000014.1"/>
</dbReference>
<dbReference type="SUPFAM" id="SSF82693">
    <property type="entry name" value="Multidrug efflux transporter AcrB pore domain, PN1, PN2, PC1 and PC2 subdomains"/>
    <property type="match status" value="4"/>
</dbReference>
<name>A0A1Q8ENQ5_9PSED</name>
<keyword evidence="8 9" id="KW-0472">Membrane</keyword>
<dbReference type="SUPFAM" id="SSF82714">
    <property type="entry name" value="Multidrug efflux transporter AcrB TolC docking domain, DN and DC subdomains"/>
    <property type="match status" value="2"/>
</dbReference>
<dbReference type="EMBL" id="MSCT01000014">
    <property type="protein sequence ID" value="OLF53423.1"/>
    <property type="molecule type" value="Genomic_DNA"/>
</dbReference>
<dbReference type="AlphaFoldDB" id="A0A1Q8ENQ5"/>
<comment type="caution">
    <text evidence="11">The sequence shown here is derived from an EMBL/GenBank/DDBJ whole genome shotgun (WGS) entry which is preliminary data.</text>
</comment>
<evidence type="ECO:0000256" key="9">
    <source>
        <dbReference type="RuleBase" id="RU364070"/>
    </source>
</evidence>
<evidence type="ECO:0000256" key="6">
    <source>
        <dbReference type="ARBA" id="ARBA00022692"/>
    </source>
</evidence>
<dbReference type="PANTHER" id="PTHR32063">
    <property type="match status" value="1"/>
</dbReference>
<keyword evidence="7 9" id="KW-1133">Transmembrane helix</keyword>
<dbReference type="FunFam" id="3.30.70.1430:FF:000001">
    <property type="entry name" value="Efflux pump membrane transporter"/>
    <property type="match status" value="1"/>
</dbReference>
<dbReference type="Gene3D" id="1.20.1640.10">
    <property type="entry name" value="Multidrug efflux transporter AcrB transmembrane domain"/>
    <property type="match status" value="2"/>
</dbReference>
<keyword evidence="4" id="KW-1003">Cell membrane</keyword>
<keyword evidence="6 9" id="KW-0812">Transmembrane</keyword>
<feature type="transmembrane region" description="Helical" evidence="9">
    <location>
        <begin position="398"/>
        <end position="419"/>
    </location>
</feature>
<feature type="transmembrane region" description="Helical" evidence="9">
    <location>
        <begin position="873"/>
        <end position="890"/>
    </location>
</feature>
<feature type="transmembrane region" description="Helical" evidence="9">
    <location>
        <begin position="897"/>
        <end position="917"/>
    </location>
</feature>
<evidence type="ECO:0000256" key="1">
    <source>
        <dbReference type="ARBA" id="ARBA00004429"/>
    </source>
</evidence>
<evidence type="ECO:0000313" key="11">
    <source>
        <dbReference type="EMBL" id="OLF53423.1"/>
    </source>
</evidence>
<dbReference type="InterPro" id="IPR001036">
    <property type="entry name" value="Acrflvin-R"/>
</dbReference>
<evidence type="ECO:0000256" key="5">
    <source>
        <dbReference type="ARBA" id="ARBA00022519"/>
    </source>
</evidence>
<organism evidence="11 12">
    <name type="scientific">Pseudomonas chlororaphis</name>
    <dbReference type="NCBI Taxonomy" id="587753"/>
    <lineage>
        <taxon>Bacteria</taxon>
        <taxon>Pseudomonadati</taxon>
        <taxon>Pseudomonadota</taxon>
        <taxon>Gammaproteobacteria</taxon>
        <taxon>Pseudomonadales</taxon>
        <taxon>Pseudomonadaceae</taxon>
        <taxon>Pseudomonas</taxon>
    </lineage>
</organism>
<feature type="transmembrane region" description="Helical" evidence="9">
    <location>
        <begin position="968"/>
        <end position="988"/>
    </location>
</feature>
<dbReference type="Gene3D" id="3.30.70.1440">
    <property type="entry name" value="Multidrug efflux transporter AcrB pore domain"/>
    <property type="match status" value="1"/>
</dbReference>
<dbReference type="Pfam" id="PF00873">
    <property type="entry name" value="ACR_tran"/>
    <property type="match status" value="1"/>
</dbReference>
<dbReference type="InterPro" id="IPR000731">
    <property type="entry name" value="SSD"/>
</dbReference>
<dbReference type="NCBIfam" id="TIGR00915">
    <property type="entry name" value="2A0602"/>
    <property type="match status" value="1"/>
</dbReference>
<feature type="transmembrane region" description="Helical" evidence="9">
    <location>
        <begin position="543"/>
        <end position="560"/>
    </location>
</feature>
<dbReference type="GO" id="GO:0009636">
    <property type="term" value="P:response to toxic substance"/>
    <property type="evidence" value="ECO:0007669"/>
    <property type="project" value="UniProtKB-ARBA"/>
</dbReference>
<evidence type="ECO:0000256" key="3">
    <source>
        <dbReference type="ARBA" id="ARBA00022448"/>
    </source>
</evidence>
<protein>
    <recommendedName>
        <fullName evidence="9">Efflux pump membrane transporter</fullName>
    </recommendedName>
</protein>
<dbReference type="Proteomes" id="UP000185578">
    <property type="component" value="Unassembled WGS sequence"/>
</dbReference>
<sequence length="1048" mass="110344">MARFFIDRPIFAWVIAIVIMLAGALSISQLPLEQYPDIAPPTVQISATYTGASAKTVEDSVTQVIEQQMKGLDNLTYMSASSSSAGSASISLTFAAGTDPDVAQMQVQNKLQQAESRLPQTVQSEGLTVTKGGSDFLMIAALASDNASVTGTQIGDYISSTLLDQISRVDGVGDVEALGSGYAMRIWLDPAQLEKYALMPSDVSSALEAQNTEVSAGQLGALPAVPGQQLNATISARSKLQTPEEFRAVVVKSSSDGALVLLGDVARVELGSESYDISTALAGKPAAAMGIKLAAGANALSVGEAVKAKLKELQPYYPAEMQLKNVIAYDTTPFVSLSIEEVVKSLGEAIVLVVLIMFLFLQNLRATLIPAITVPVVLLGTFGVLALFGYSINTLTMFAMVLAIGLLVDDAIVVVENVERVMAEQGLSALEATRQSMTEITGALVGIALVLSAVFVPMAFFGGSTGIIYRQFSLTIVSAMLLSVLVAMTLTPALCATLLKPADSQGHAARGGFFGGFNRTFERGTERYQGLVDGVLQRGGRSLLLYAAILLAMAGGYASLPTSFLPDEDQGILMAQLQLPVGATDSRTQAVMKQFEDYMLAQPEIDTLISISGLGIGGNSQNTGRAFIKLKDWSERGAAGQDSASIAQRATLALASIGDANVFVMQPPAVRGLGQSSGFDLQLKDLGGVGHEALVAAREQLIELARQDPRLLGVRSNGLDDTPQLKVSIDDRKAGALGLSTSDINSTLSTALGGTYVNDFLNQGRVKRVYVQGEAAARMQAADLDHWFVRNGSDEMVPFSSFASSAWSYGSPLLERYNGNASLEVVGDPAPGVSSGVAMDAMEALVKQLPEGIGYEWTGQSYQLRLSGSQAPLLYGISVLFVFLCLAALYESWSVPFSVLLVVPLGVVGAVLATRASGLSNDVYFQVGLLTTVGLAAKNAILIVEFAKHLQEQGNSLLEATLTAARQRLRPILMTSLAFMFGVLPLALSSGAGSAGRRAIGTGVLGGMFSATLLGIFLVPLFFVLIRRRFTRACAVSTPTPRVPAGDA</sequence>
<keyword evidence="5 9" id="KW-0997">Cell inner membrane</keyword>
<comment type="caution">
    <text evidence="9">Lacks conserved residue(s) required for the propagation of feature annotation.</text>
</comment>
<dbReference type="FunFam" id="1.20.1640.10:FF:000001">
    <property type="entry name" value="Efflux pump membrane transporter"/>
    <property type="match status" value="1"/>
</dbReference>
<proteinExistence type="inferred from homology"/>
<feature type="transmembrane region" description="Helical" evidence="9">
    <location>
        <begin position="368"/>
        <end position="392"/>
    </location>
</feature>
<dbReference type="PRINTS" id="PR00702">
    <property type="entry name" value="ACRIFLAVINRP"/>
</dbReference>
<reference evidence="11 12" key="1">
    <citation type="submission" date="2016-12" db="EMBL/GenBank/DDBJ databases">
        <authorList>
            <person name="Song W.-J."/>
            <person name="Kurnit D.M."/>
        </authorList>
    </citation>
    <scope>NUCLEOTIDE SEQUENCE [LARGE SCALE GENOMIC DNA]</scope>
    <source>
        <strain evidence="11 12">PCL1601</strain>
    </source>
</reference>
<feature type="transmembrane region" description="Helical" evidence="9">
    <location>
        <begin position="440"/>
        <end position="460"/>
    </location>
</feature>
<feature type="transmembrane region" description="Helical" evidence="9">
    <location>
        <begin position="1000"/>
        <end position="1026"/>
    </location>
</feature>
<dbReference type="GO" id="GO:0015562">
    <property type="term" value="F:efflux transmembrane transporter activity"/>
    <property type="evidence" value="ECO:0007669"/>
    <property type="project" value="InterPro"/>
</dbReference>
<feature type="transmembrane region" description="Helical" evidence="9">
    <location>
        <begin position="342"/>
        <end position="361"/>
    </location>
</feature>